<dbReference type="KEGG" id="haxz:M0R88_05240"/>
<name>A0A8U0IK46_9EURY</name>
<accession>A0A8U0IK46</accession>
<feature type="compositionally biased region" description="Basic and acidic residues" evidence="1">
    <location>
        <begin position="19"/>
        <end position="29"/>
    </location>
</feature>
<reference evidence="2" key="1">
    <citation type="submission" date="2022-04" db="EMBL/GenBank/DDBJ databases">
        <title>Diverse halophilic archaea isolated from saline environments.</title>
        <authorList>
            <person name="Cui H.-L."/>
        </authorList>
    </citation>
    <scope>NUCLEOTIDE SEQUENCE</scope>
    <source>
        <strain evidence="2">XZYJT40</strain>
    </source>
</reference>
<feature type="region of interest" description="Disordered" evidence="1">
    <location>
        <begin position="1"/>
        <end position="30"/>
    </location>
</feature>
<dbReference type="RefSeq" id="WP_248655910.1">
    <property type="nucleotide sequence ID" value="NZ_CP096658.1"/>
</dbReference>
<protein>
    <submittedName>
        <fullName evidence="2">Uncharacterized protein</fullName>
    </submittedName>
</protein>
<evidence type="ECO:0000313" key="2">
    <source>
        <dbReference type="EMBL" id="UPW01510.1"/>
    </source>
</evidence>
<evidence type="ECO:0000313" key="3">
    <source>
        <dbReference type="Proteomes" id="UP000830434"/>
    </source>
</evidence>
<keyword evidence="3" id="KW-1185">Reference proteome</keyword>
<dbReference type="AlphaFoldDB" id="A0A8U0IK46"/>
<sequence length="59" mass="6402">MPSCPSCGGDAADPNYSQKRIEPKADRDGVTVTATTSQRYWMVVCPHCDAVLGTVEDDR</sequence>
<dbReference type="Proteomes" id="UP000830434">
    <property type="component" value="Chromosome"/>
</dbReference>
<organism evidence="2 3">
    <name type="scientific">Halorussus gelatinilyticus</name>
    <dbReference type="NCBI Taxonomy" id="2937524"/>
    <lineage>
        <taxon>Archaea</taxon>
        <taxon>Methanobacteriati</taxon>
        <taxon>Methanobacteriota</taxon>
        <taxon>Stenosarchaea group</taxon>
        <taxon>Halobacteria</taxon>
        <taxon>Halobacteriales</taxon>
        <taxon>Haladaptataceae</taxon>
        <taxon>Halorussus</taxon>
    </lineage>
</organism>
<proteinExistence type="predicted"/>
<gene>
    <name evidence="2" type="ORF">M0R88_05240</name>
</gene>
<dbReference type="EMBL" id="CP096658">
    <property type="protein sequence ID" value="UPW01510.1"/>
    <property type="molecule type" value="Genomic_DNA"/>
</dbReference>
<evidence type="ECO:0000256" key="1">
    <source>
        <dbReference type="SAM" id="MobiDB-lite"/>
    </source>
</evidence>
<dbReference type="GeneID" id="72189237"/>